<dbReference type="InterPro" id="IPR013430">
    <property type="entry name" value="Toxin_antidote_HigA"/>
</dbReference>
<keyword evidence="3" id="KW-0614">Plasmid</keyword>
<dbReference type="AlphaFoldDB" id="I2GU16"/>
<reference evidence="3 4" key="1">
    <citation type="journal article" date="2012" name="J. Bacteriol.">
        <title>Genome Sequence of the Filamentous Bacterium Fibrisoma limi BUZ 3T.</title>
        <authorList>
            <person name="Filippini M."/>
            <person name="Qi W."/>
            <person name="Jaenicke S."/>
            <person name="Goesmann A."/>
            <person name="Smits T.H."/>
            <person name="Bagheri H.C."/>
        </authorList>
    </citation>
    <scope>NUCLEOTIDE SEQUENCE [LARGE SCALE GENOMIC DNA]</scope>
    <source>
        <strain evidence="4">BUZ 3T</strain>
        <plasmid evidence="3 4">pFLIM01</plasmid>
    </source>
</reference>
<dbReference type="Gene3D" id="1.10.260.40">
    <property type="entry name" value="lambda repressor-like DNA-binding domains"/>
    <property type="match status" value="1"/>
</dbReference>
<dbReference type="EMBL" id="HE805916">
    <property type="protein sequence ID" value="CCH57617.1"/>
    <property type="molecule type" value="Genomic_DNA"/>
</dbReference>
<evidence type="ECO:0000313" key="3">
    <source>
        <dbReference type="EMBL" id="CCH57617.1"/>
    </source>
</evidence>
<dbReference type="GO" id="GO:0003677">
    <property type="term" value="F:DNA binding"/>
    <property type="evidence" value="ECO:0007669"/>
    <property type="project" value="UniProtKB-KW"/>
</dbReference>
<evidence type="ECO:0000313" key="4">
    <source>
        <dbReference type="Proteomes" id="UP000009309"/>
    </source>
</evidence>
<protein>
    <recommendedName>
        <fullName evidence="2">HTH cro/C1-type domain-containing protein</fullName>
    </recommendedName>
</protein>
<keyword evidence="1" id="KW-0238">DNA-binding</keyword>
<organism evidence="3 4">
    <name type="scientific">Fibrisoma limi BUZ 3</name>
    <dbReference type="NCBI Taxonomy" id="1185876"/>
    <lineage>
        <taxon>Bacteria</taxon>
        <taxon>Pseudomonadati</taxon>
        <taxon>Bacteroidota</taxon>
        <taxon>Cytophagia</taxon>
        <taxon>Cytophagales</taxon>
        <taxon>Spirosomataceae</taxon>
        <taxon>Fibrisoma</taxon>
    </lineage>
</organism>
<dbReference type="SMART" id="SM00530">
    <property type="entry name" value="HTH_XRE"/>
    <property type="match status" value="1"/>
</dbReference>
<dbReference type="InterPro" id="IPR001387">
    <property type="entry name" value="Cro/C1-type_HTH"/>
</dbReference>
<evidence type="ECO:0000259" key="2">
    <source>
        <dbReference type="PROSITE" id="PS50943"/>
    </source>
</evidence>
<dbReference type="InterPro" id="IPR010982">
    <property type="entry name" value="Lambda_DNA-bd_dom_sf"/>
</dbReference>
<dbReference type="SUPFAM" id="SSF47413">
    <property type="entry name" value="lambda repressor-like DNA-binding domains"/>
    <property type="match status" value="1"/>
</dbReference>
<proteinExistence type="predicted"/>
<sequence>MHKAIDRKGQEIFSAKPTHPGVVLAEELDERAIKPSAFALQVGVYPSVISDLIHQKRNVTAALALKLEKGLGISAGYWMRLQVLYELNTERLKMTAA</sequence>
<dbReference type="CDD" id="cd00093">
    <property type="entry name" value="HTH_XRE"/>
    <property type="match status" value="1"/>
</dbReference>
<dbReference type="Proteomes" id="UP000009309">
    <property type="component" value="Plasmid pFLIM01"/>
</dbReference>
<dbReference type="NCBIfam" id="TIGR02607">
    <property type="entry name" value="antidote_HigA"/>
    <property type="match status" value="1"/>
</dbReference>
<gene>
    <name evidence="3" type="ORF">BN8_p06813</name>
</gene>
<accession>I2GU16</accession>
<name>I2GU16_9BACT</name>
<evidence type="ECO:0000256" key="1">
    <source>
        <dbReference type="ARBA" id="ARBA00023125"/>
    </source>
</evidence>
<dbReference type="PANTHER" id="PTHR36924">
    <property type="entry name" value="ANTITOXIN HIGA-1"/>
    <property type="match status" value="1"/>
</dbReference>
<feature type="domain" description="HTH cro/C1-type" evidence="2">
    <location>
        <begin position="24"/>
        <end position="78"/>
    </location>
</feature>
<dbReference type="PROSITE" id="PS50943">
    <property type="entry name" value="HTH_CROC1"/>
    <property type="match status" value="1"/>
</dbReference>
<dbReference type="PANTHER" id="PTHR36924:SF1">
    <property type="entry name" value="ANTITOXIN HIGA-1"/>
    <property type="match status" value="1"/>
</dbReference>
<keyword evidence="4" id="KW-1185">Reference proteome</keyword>
<geneLocation type="plasmid" evidence="3 4">
    <name>pFLIM01</name>
</geneLocation>